<keyword evidence="6" id="KW-0378">Hydrolase</keyword>
<dbReference type="NCBIfam" id="TIGR00140">
    <property type="entry name" value="hupD"/>
    <property type="match status" value="1"/>
</dbReference>
<gene>
    <name evidence="8" type="ordered locus">EBL_c18310</name>
</gene>
<comment type="similarity">
    <text evidence="1">Belongs to the peptidase A31 family.</text>
</comment>
<keyword evidence="3" id="KW-0645">Protease</keyword>
<dbReference type="FunFam" id="3.40.50.1450:FF:000002">
    <property type="entry name" value="Hydrogenase 1 maturation protease"/>
    <property type="match status" value="1"/>
</dbReference>
<dbReference type="HOGENOM" id="CLU_099037_0_0_6"/>
<dbReference type="InterPro" id="IPR000671">
    <property type="entry name" value="Peptidase_A31"/>
</dbReference>
<evidence type="ECO:0000256" key="1">
    <source>
        <dbReference type="ARBA" id="ARBA00006814"/>
    </source>
</evidence>
<dbReference type="PATRIC" id="fig|630626.3.peg.1777"/>
<dbReference type="RefSeq" id="WP_002443830.1">
    <property type="nucleotide sequence ID" value="NC_017910.1"/>
</dbReference>
<dbReference type="GO" id="GO:0008047">
    <property type="term" value="F:enzyme activator activity"/>
    <property type="evidence" value="ECO:0007669"/>
    <property type="project" value="InterPro"/>
</dbReference>
<dbReference type="PRINTS" id="PR00446">
    <property type="entry name" value="HYDRGNUPTAKE"/>
</dbReference>
<evidence type="ECO:0000256" key="6">
    <source>
        <dbReference type="ARBA" id="ARBA00022801"/>
    </source>
</evidence>
<dbReference type="GO" id="GO:0016485">
    <property type="term" value="P:protein processing"/>
    <property type="evidence" value="ECO:0007669"/>
    <property type="project" value="InterPro"/>
</dbReference>
<dbReference type="GO" id="GO:0046872">
    <property type="term" value="F:metal ion binding"/>
    <property type="evidence" value="ECO:0007669"/>
    <property type="project" value="UniProtKB-KW"/>
</dbReference>
<evidence type="ECO:0000313" key="9">
    <source>
        <dbReference type="Proteomes" id="UP000001955"/>
    </source>
</evidence>
<organism evidence="8 9">
    <name type="scientific">Shimwellia blattae (strain ATCC 29907 / DSM 4481 / JCM 1650 / NBRC 105725 / CDC 9005-74)</name>
    <name type="common">Escherichia blattae</name>
    <dbReference type="NCBI Taxonomy" id="630626"/>
    <lineage>
        <taxon>Bacteria</taxon>
        <taxon>Pseudomonadati</taxon>
        <taxon>Pseudomonadota</taxon>
        <taxon>Gammaproteobacteria</taxon>
        <taxon>Enterobacterales</taxon>
        <taxon>Enterobacteriaceae</taxon>
        <taxon>Shimwellia</taxon>
    </lineage>
</organism>
<dbReference type="InterPro" id="IPR023430">
    <property type="entry name" value="Pept_HybD-like_dom_sf"/>
</dbReference>
<dbReference type="OrthoDB" id="9792731at2"/>
<dbReference type="PANTHER" id="PTHR30302:SF1">
    <property type="entry name" value="HYDROGENASE 2 MATURATION PROTEASE"/>
    <property type="match status" value="1"/>
</dbReference>
<dbReference type="PANTHER" id="PTHR30302">
    <property type="entry name" value="HYDROGENASE 1 MATURATION PROTEASE"/>
    <property type="match status" value="1"/>
</dbReference>
<keyword evidence="5" id="KW-0064">Aspartyl protease</keyword>
<evidence type="ECO:0000256" key="4">
    <source>
        <dbReference type="ARBA" id="ARBA00022723"/>
    </source>
</evidence>
<keyword evidence="9" id="KW-1185">Reference proteome</keyword>
<keyword evidence="4 7" id="KW-0479">Metal-binding</keyword>
<dbReference type="Pfam" id="PF01750">
    <property type="entry name" value="HycI"/>
    <property type="match status" value="1"/>
</dbReference>
<dbReference type="MEROPS" id="A31.001"/>
<dbReference type="eggNOG" id="COG0680">
    <property type="taxonomic scope" value="Bacteria"/>
</dbReference>
<dbReference type="AlphaFoldDB" id="I2B8S1"/>
<dbReference type="NCBIfam" id="TIGR00072">
    <property type="entry name" value="hydrog_prot"/>
    <property type="match status" value="1"/>
</dbReference>
<dbReference type="NCBIfam" id="NF007777">
    <property type="entry name" value="PRK10466.1"/>
    <property type="match status" value="1"/>
</dbReference>
<dbReference type="STRING" id="630626.EBL_c18310"/>
<protein>
    <submittedName>
        <fullName evidence="8">Hydrogenase expression/formation protein</fullName>
    </submittedName>
</protein>
<keyword evidence="2 7" id="KW-0533">Nickel</keyword>
<feature type="binding site" evidence="7">
    <location>
        <position position="92"/>
    </location>
    <ligand>
        <name>Ni(2+)</name>
        <dbReference type="ChEBI" id="CHEBI:49786"/>
    </ligand>
</feature>
<dbReference type="SUPFAM" id="SSF53163">
    <property type="entry name" value="HybD-like"/>
    <property type="match status" value="1"/>
</dbReference>
<dbReference type="EMBL" id="CP001560">
    <property type="protein sequence ID" value="AFJ46925.1"/>
    <property type="molecule type" value="Genomic_DNA"/>
</dbReference>
<dbReference type="KEGG" id="ebt:EBL_c18310"/>
<evidence type="ECO:0000256" key="2">
    <source>
        <dbReference type="ARBA" id="ARBA00022596"/>
    </source>
</evidence>
<dbReference type="GO" id="GO:0004190">
    <property type="term" value="F:aspartic-type endopeptidase activity"/>
    <property type="evidence" value="ECO:0007669"/>
    <property type="project" value="UniProtKB-KW"/>
</dbReference>
<dbReference type="CDD" id="cd06062">
    <property type="entry name" value="H2MP_MemB-H2up"/>
    <property type="match status" value="1"/>
</dbReference>
<dbReference type="Gene3D" id="3.40.50.1450">
    <property type="entry name" value="HybD-like"/>
    <property type="match status" value="1"/>
</dbReference>
<dbReference type="InterPro" id="IPR004419">
    <property type="entry name" value="Pept_A31_hyd_express"/>
</dbReference>
<evidence type="ECO:0000256" key="5">
    <source>
        <dbReference type="ARBA" id="ARBA00022750"/>
    </source>
</evidence>
<evidence type="ECO:0000256" key="3">
    <source>
        <dbReference type="ARBA" id="ARBA00022670"/>
    </source>
</evidence>
<sequence length="166" mass="18194">MEALVLGIGNLLLSDEGVGVRAIQALEARWHFPDNITLMDGGTAGMELMEYMASRELLIVIDAVRADYPPGSVFVLEDEQIPALFSKRISPHQLGLCDVLMALRLTGEYPKKLFLVGITPESLDPGMTLTDTIRQQLPGIMEQVITLLLRQGALEIHPQEVLCQAG</sequence>
<name>I2B8S1_SHIBC</name>
<evidence type="ECO:0000256" key="7">
    <source>
        <dbReference type="PIRSR" id="PIRSR604419-1"/>
    </source>
</evidence>
<accession>I2B8S1</accession>
<evidence type="ECO:0000313" key="8">
    <source>
        <dbReference type="EMBL" id="AFJ46925.1"/>
    </source>
</evidence>
<dbReference type="Proteomes" id="UP000001955">
    <property type="component" value="Chromosome"/>
</dbReference>
<feature type="binding site" evidence="7">
    <location>
        <position position="62"/>
    </location>
    <ligand>
        <name>Ni(2+)</name>
        <dbReference type="ChEBI" id="CHEBI:49786"/>
    </ligand>
</feature>
<accession>K6W0F3</accession>
<reference evidence="8 9" key="1">
    <citation type="journal article" date="2012" name="J. Bacteriol.">
        <title>Complete genome sequence of the B12-producing Shimwellia blattae strain DSM 4481, isolated from a cockroach.</title>
        <authorList>
            <person name="Brzuszkiewicz E."/>
            <person name="Waschkowitz T."/>
            <person name="Wiezer A."/>
            <person name="Daniel R."/>
        </authorList>
    </citation>
    <scope>NUCLEOTIDE SEQUENCE [LARGE SCALE GENOMIC DNA]</scope>
    <source>
        <strain evidence="9">ATCC 29907 / DSM 4481 / JCM 1650 / NBRC 105725 / CDC 9005-74</strain>
    </source>
</reference>
<feature type="binding site" evidence="7">
    <location>
        <position position="16"/>
    </location>
    <ligand>
        <name>Ni(2+)</name>
        <dbReference type="ChEBI" id="CHEBI:49786"/>
    </ligand>
</feature>
<proteinExistence type="inferred from homology"/>